<proteinExistence type="predicted"/>
<dbReference type="KEGG" id="ehx:EMIHUDRAFT_433048"/>
<dbReference type="RefSeq" id="XP_005759687.1">
    <property type="nucleotide sequence ID" value="XM_005759630.1"/>
</dbReference>
<evidence type="ECO:0000313" key="2">
    <source>
        <dbReference type="Proteomes" id="UP000013827"/>
    </source>
</evidence>
<dbReference type="EnsemblProtists" id="EOD07258">
    <property type="protein sequence ID" value="EOD07258"/>
    <property type="gene ID" value="EMIHUDRAFT_433048"/>
</dbReference>
<dbReference type="Proteomes" id="UP000013827">
    <property type="component" value="Unassembled WGS sequence"/>
</dbReference>
<accession>A0A0D3I7M3</accession>
<name>A0A0D3I7M3_EMIH1</name>
<dbReference type="AlphaFoldDB" id="A0A0D3I7M3"/>
<evidence type="ECO:0000313" key="1">
    <source>
        <dbReference type="EnsemblProtists" id="EOD07258"/>
    </source>
</evidence>
<dbReference type="GeneID" id="17253333"/>
<reference evidence="1" key="2">
    <citation type="submission" date="2024-10" db="UniProtKB">
        <authorList>
            <consortium name="EnsemblProtists"/>
        </authorList>
    </citation>
    <scope>IDENTIFICATION</scope>
</reference>
<dbReference type="PaxDb" id="2903-EOD07258"/>
<keyword evidence="2" id="KW-1185">Reference proteome</keyword>
<organism evidence="1 2">
    <name type="scientific">Emiliania huxleyi (strain CCMP1516)</name>
    <dbReference type="NCBI Taxonomy" id="280463"/>
    <lineage>
        <taxon>Eukaryota</taxon>
        <taxon>Haptista</taxon>
        <taxon>Haptophyta</taxon>
        <taxon>Prymnesiophyceae</taxon>
        <taxon>Isochrysidales</taxon>
        <taxon>Noelaerhabdaceae</taxon>
        <taxon>Emiliania</taxon>
    </lineage>
</organism>
<dbReference type="HOGENOM" id="CLU_859027_0_0_1"/>
<protein>
    <submittedName>
        <fullName evidence="1">Uncharacterized protein</fullName>
    </submittedName>
</protein>
<reference evidence="2" key="1">
    <citation type="journal article" date="2013" name="Nature">
        <title>Pan genome of the phytoplankton Emiliania underpins its global distribution.</title>
        <authorList>
            <person name="Read B.A."/>
            <person name="Kegel J."/>
            <person name="Klute M.J."/>
            <person name="Kuo A."/>
            <person name="Lefebvre S.C."/>
            <person name="Maumus F."/>
            <person name="Mayer C."/>
            <person name="Miller J."/>
            <person name="Monier A."/>
            <person name="Salamov A."/>
            <person name="Young J."/>
            <person name="Aguilar M."/>
            <person name="Claverie J.M."/>
            <person name="Frickenhaus S."/>
            <person name="Gonzalez K."/>
            <person name="Herman E.K."/>
            <person name="Lin Y.C."/>
            <person name="Napier J."/>
            <person name="Ogata H."/>
            <person name="Sarno A.F."/>
            <person name="Shmutz J."/>
            <person name="Schroeder D."/>
            <person name="de Vargas C."/>
            <person name="Verret F."/>
            <person name="von Dassow P."/>
            <person name="Valentin K."/>
            <person name="Van de Peer Y."/>
            <person name="Wheeler G."/>
            <person name="Dacks J.B."/>
            <person name="Delwiche C.F."/>
            <person name="Dyhrman S.T."/>
            <person name="Glockner G."/>
            <person name="John U."/>
            <person name="Richards T."/>
            <person name="Worden A.Z."/>
            <person name="Zhang X."/>
            <person name="Grigoriev I.V."/>
            <person name="Allen A.E."/>
            <person name="Bidle K."/>
            <person name="Borodovsky M."/>
            <person name="Bowler C."/>
            <person name="Brownlee C."/>
            <person name="Cock J.M."/>
            <person name="Elias M."/>
            <person name="Gladyshev V.N."/>
            <person name="Groth M."/>
            <person name="Guda C."/>
            <person name="Hadaegh A."/>
            <person name="Iglesias-Rodriguez M.D."/>
            <person name="Jenkins J."/>
            <person name="Jones B.M."/>
            <person name="Lawson T."/>
            <person name="Leese F."/>
            <person name="Lindquist E."/>
            <person name="Lobanov A."/>
            <person name="Lomsadze A."/>
            <person name="Malik S.B."/>
            <person name="Marsh M.E."/>
            <person name="Mackinder L."/>
            <person name="Mock T."/>
            <person name="Mueller-Roeber B."/>
            <person name="Pagarete A."/>
            <person name="Parker M."/>
            <person name="Probert I."/>
            <person name="Quesneville H."/>
            <person name="Raines C."/>
            <person name="Rensing S.A."/>
            <person name="Riano-Pachon D.M."/>
            <person name="Richier S."/>
            <person name="Rokitta S."/>
            <person name="Shiraiwa Y."/>
            <person name="Soanes D.M."/>
            <person name="van der Giezen M."/>
            <person name="Wahlund T.M."/>
            <person name="Williams B."/>
            <person name="Wilson W."/>
            <person name="Wolfe G."/>
            <person name="Wurch L.L."/>
        </authorList>
    </citation>
    <scope>NUCLEOTIDE SEQUENCE</scope>
</reference>
<sequence>MLALKLMLIAGSNALPINVPDGQEYRVLDLDTSCTEAGHDMYDNPQHTKLKCCPGSEEKVEPCRGVDNCYFCREEPRTVYEVFNKGGKATIRSVDDPSVVKPLPTAGPLTIRGYRCSDAASIGEPWEMNLENVDFAGIDWLRDGQCWDFASYNPPAANNMVQMYELTIKDMAKFATSKYCEINKGKVTDPDPNCTSGHTFGGAEYHTFNAEGFWALKGTKEMILHSREVYRLGCAMDEIGCPNGSCQANDEALVNMVKSAYLQMCDMVCPNPEGCCKSREGFFYSQQDPCSDEKLCTTSGICEGQWWPHRYVNIPPSSSSSSSE</sequence>